<dbReference type="EMBL" id="JDRY01000026">
    <property type="protein sequence ID" value="KGM99987.1"/>
    <property type="molecule type" value="Genomic_DNA"/>
</dbReference>
<accession>A0A0A0IG69</accession>
<dbReference type="Pfam" id="PF00704">
    <property type="entry name" value="Glyco_hydro_18"/>
    <property type="match status" value="1"/>
</dbReference>
<dbReference type="SMART" id="SM00257">
    <property type="entry name" value="LysM"/>
    <property type="match status" value="2"/>
</dbReference>
<dbReference type="InterPro" id="IPR036779">
    <property type="entry name" value="LysM_dom_sf"/>
</dbReference>
<dbReference type="RefSeq" id="WP_039257163.1">
    <property type="nucleotide sequence ID" value="NZ_JDRY01000026.1"/>
</dbReference>
<protein>
    <submittedName>
        <fullName evidence="5">Spore gernimation protein</fullName>
    </submittedName>
</protein>
<dbReference type="Proteomes" id="UP000030014">
    <property type="component" value="Unassembled WGS sequence"/>
</dbReference>
<dbReference type="Gene3D" id="3.20.20.80">
    <property type="entry name" value="Glycosidases"/>
    <property type="match status" value="1"/>
</dbReference>
<comment type="caution">
    <text evidence="5">The sequence shown here is derived from an EMBL/GenBank/DDBJ whole genome shotgun (WGS) entry which is preliminary data.</text>
</comment>
<dbReference type="AlphaFoldDB" id="A0A0A0IG69"/>
<dbReference type="PROSITE" id="PS51782">
    <property type="entry name" value="LYSM"/>
    <property type="match status" value="2"/>
</dbReference>
<dbReference type="InterPro" id="IPR018392">
    <property type="entry name" value="LysM"/>
</dbReference>
<evidence type="ECO:0000256" key="2">
    <source>
        <dbReference type="ARBA" id="ARBA00023295"/>
    </source>
</evidence>
<evidence type="ECO:0000313" key="5">
    <source>
        <dbReference type="EMBL" id="KGM99987.1"/>
    </source>
</evidence>
<dbReference type="PROSITE" id="PS51910">
    <property type="entry name" value="GH18_2"/>
    <property type="match status" value="1"/>
</dbReference>
<feature type="domain" description="GH18" evidence="4">
    <location>
        <begin position="99"/>
        <end position="425"/>
    </location>
</feature>
<dbReference type="PANTHER" id="PTHR46066">
    <property type="entry name" value="CHITINASE DOMAIN-CONTAINING PROTEIN 1 FAMILY MEMBER"/>
    <property type="match status" value="1"/>
</dbReference>
<dbReference type="CDD" id="cd00118">
    <property type="entry name" value="LysM"/>
    <property type="match status" value="2"/>
</dbReference>
<name>A0A0A0IG69_CLOBO</name>
<evidence type="ECO:0000256" key="1">
    <source>
        <dbReference type="ARBA" id="ARBA00022801"/>
    </source>
</evidence>
<reference evidence="5 6" key="1">
    <citation type="submission" date="2014-01" db="EMBL/GenBank/DDBJ databases">
        <title>Plasmidome dynamics in the species complex Clostridium novyi sensu lato converts strains of independent lineages into distinctly different pathogens.</title>
        <authorList>
            <person name="Skarin H."/>
            <person name="Segerman B."/>
        </authorList>
    </citation>
    <scope>NUCLEOTIDE SEQUENCE [LARGE SCALE GENOMIC DNA]</scope>
    <source>
        <strain evidence="5 6">DC5</strain>
    </source>
</reference>
<keyword evidence="1" id="KW-0378">Hydrolase</keyword>
<evidence type="ECO:0000259" key="4">
    <source>
        <dbReference type="PROSITE" id="PS51910"/>
    </source>
</evidence>
<dbReference type="GO" id="GO:0012505">
    <property type="term" value="C:endomembrane system"/>
    <property type="evidence" value="ECO:0007669"/>
    <property type="project" value="TreeGrafter"/>
</dbReference>
<dbReference type="GO" id="GO:0008061">
    <property type="term" value="F:chitin binding"/>
    <property type="evidence" value="ECO:0007669"/>
    <property type="project" value="InterPro"/>
</dbReference>
<dbReference type="Pfam" id="PF01476">
    <property type="entry name" value="LysM"/>
    <property type="match status" value="2"/>
</dbReference>
<dbReference type="GO" id="GO:0070492">
    <property type="term" value="F:oligosaccharide binding"/>
    <property type="evidence" value="ECO:0007669"/>
    <property type="project" value="TreeGrafter"/>
</dbReference>
<gene>
    <name evidence="5" type="ORF">Z955_05270</name>
</gene>
<feature type="domain" description="LysM" evidence="3">
    <location>
        <begin position="2"/>
        <end position="46"/>
    </location>
</feature>
<dbReference type="Gene3D" id="3.10.50.10">
    <property type="match status" value="1"/>
</dbReference>
<evidence type="ECO:0000259" key="3">
    <source>
        <dbReference type="PROSITE" id="PS51782"/>
    </source>
</evidence>
<dbReference type="InterPro" id="IPR029070">
    <property type="entry name" value="Chitinase_insertion_sf"/>
</dbReference>
<dbReference type="InterPro" id="IPR001223">
    <property type="entry name" value="Glyco_hydro18_cat"/>
</dbReference>
<dbReference type="SUPFAM" id="SSF54106">
    <property type="entry name" value="LysM domain"/>
    <property type="match status" value="2"/>
</dbReference>
<dbReference type="SMART" id="SM00636">
    <property type="entry name" value="Glyco_18"/>
    <property type="match status" value="1"/>
</dbReference>
<keyword evidence="2" id="KW-0326">Glycosidase</keyword>
<dbReference type="GO" id="GO:0005975">
    <property type="term" value="P:carbohydrate metabolic process"/>
    <property type="evidence" value="ECO:0007669"/>
    <property type="project" value="InterPro"/>
</dbReference>
<organism evidence="5 6">
    <name type="scientific">Clostridium botulinum C/D str. DC5</name>
    <dbReference type="NCBI Taxonomy" id="1443128"/>
    <lineage>
        <taxon>Bacteria</taxon>
        <taxon>Bacillati</taxon>
        <taxon>Bacillota</taxon>
        <taxon>Clostridia</taxon>
        <taxon>Eubacteriales</taxon>
        <taxon>Clostridiaceae</taxon>
        <taxon>Clostridium</taxon>
    </lineage>
</organism>
<dbReference type="InterPro" id="IPR017853">
    <property type="entry name" value="GH"/>
</dbReference>
<dbReference type="SUPFAM" id="SSF51445">
    <property type="entry name" value="(Trans)glycosidases"/>
    <property type="match status" value="1"/>
</dbReference>
<evidence type="ECO:0000313" key="6">
    <source>
        <dbReference type="Proteomes" id="UP000030014"/>
    </source>
</evidence>
<proteinExistence type="predicted"/>
<feature type="domain" description="LysM" evidence="3">
    <location>
        <begin position="51"/>
        <end position="96"/>
    </location>
</feature>
<dbReference type="PANTHER" id="PTHR46066:SF2">
    <property type="entry name" value="CHITINASE DOMAIN-CONTAINING PROTEIN 1"/>
    <property type="match status" value="1"/>
</dbReference>
<dbReference type="CDD" id="cd02874">
    <property type="entry name" value="GH18_CFLE_spore_hydrolase"/>
    <property type="match status" value="1"/>
</dbReference>
<sequence length="425" mass="47550">MVIYVVKPGDTIYSIGQRYGISANKIIKDNEVKNVDSLVVGQTLVLLPDDKEHLVSAGESLYSIAKDYGTTVQSILGANSSITNPAVISVGEVIKIPSTKKIGTIEVNGYTYPNINMDVLRKTLPYLTYLSIFNYEVKANGDLVNIPDEQLIQEARKAKVAPLMVITNIDQGRGFSSDILHSIFSSKEVQQKLTDNIIQTLKSKNYQGLNIDFEYVYPQDRENYNNFLTTLTKTLNNMGYIVNTALAPKTSANQPGILYESHDYKFHGNTVNHVIIMTYEWGYTYGPPMAVAPVNEVSRVLSYAVTEIASKKVFMSIPNYGYDWTLPYVKGVAAQTVSNVEAVDLASKTGSIIQYDKTSGSPFFNYYDSLGRGHVVWFEDARSINEKLMLINKYNLGGVSYWTIGKYFPQNWLVLNSLYDVKKVI</sequence>
<dbReference type="InterPro" id="IPR011583">
    <property type="entry name" value="Chitinase_II/V-like_cat"/>
</dbReference>
<dbReference type="Gene3D" id="3.10.350.10">
    <property type="entry name" value="LysM domain"/>
    <property type="match status" value="2"/>
</dbReference>
<dbReference type="GO" id="GO:0016798">
    <property type="term" value="F:hydrolase activity, acting on glycosyl bonds"/>
    <property type="evidence" value="ECO:0007669"/>
    <property type="project" value="UniProtKB-KW"/>
</dbReference>
<dbReference type="InterPro" id="IPR041704">
    <property type="entry name" value="CFLE_GH18"/>
</dbReference>